<gene>
    <name evidence="7" type="primary">rex</name>
    <name evidence="9" type="ORF">MFMK1_001031</name>
</gene>
<dbReference type="GO" id="GO:0051775">
    <property type="term" value="P:response to redox state"/>
    <property type="evidence" value="ECO:0007669"/>
    <property type="project" value="InterPro"/>
</dbReference>
<keyword evidence="4 7" id="KW-0520">NAD</keyword>
<dbReference type="SUPFAM" id="SSF46785">
    <property type="entry name" value="Winged helix' DNA-binding domain"/>
    <property type="match status" value="1"/>
</dbReference>
<feature type="binding site" evidence="7">
    <location>
        <begin position="90"/>
        <end position="95"/>
    </location>
    <ligand>
        <name>NAD(+)</name>
        <dbReference type="ChEBI" id="CHEBI:57540"/>
    </ligand>
</feature>
<keyword evidence="3 7" id="KW-0805">Transcription regulation</keyword>
<dbReference type="NCBIfam" id="NF003996">
    <property type="entry name" value="PRK05472.2-5"/>
    <property type="match status" value="1"/>
</dbReference>
<dbReference type="GO" id="GO:0003677">
    <property type="term" value="F:DNA binding"/>
    <property type="evidence" value="ECO:0007669"/>
    <property type="project" value="UniProtKB-UniRule"/>
</dbReference>
<comment type="subcellular location">
    <subcellularLocation>
        <location evidence="7">Cytoplasm</location>
    </subcellularLocation>
</comment>
<comment type="function">
    <text evidence="7">Modulates transcription in response to changes in cellular NADH/NAD(+) redox state.</text>
</comment>
<dbReference type="SUPFAM" id="SSF51735">
    <property type="entry name" value="NAD(P)-binding Rossmann-fold domains"/>
    <property type="match status" value="1"/>
</dbReference>
<comment type="subunit">
    <text evidence="7">Homodimer.</text>
</comment>
<dbReference type="InterPro" id="IPR058236">
    <property type="entry name" value="Rex_actinobacterial-type"/>
</dbReference>
<evidence type="ECO:0000256" key="5">
    <source>
        <dbReference type="ARBA" id="ARBA00023125"/>
    </source>
</evidence>
<name>A0AAU0UKV2_9FIRM</name>
<dbReference type="EMBL" id="CP121694">
    <property type="protein sequence ID" value="WRO21228.1"/>
    <property type="molecule type" value="Genomic_DNA"/>
</dbReference>
<dbReference type="SMART" id="SM00881">
    <property type="entry name" value="CoA_binding"/>
    <property type="match status" value="1"/>
</dbReference>
<evidence type="ECO:0000313" key="9">
    <source>
        <dbReference type="EMBL" id="WRO21228.1"/>
    </source>
</evidence>
<feature type="domain" description="CoA-binding" evidence="8">
    <location>
        <begin position="79"/>
        <end position="180"/>
    </location>
</feature>
<dbReference type="GO" id="GO:0045892">
    <property type="term" value="P:negative regulation of DNA-templated transcription"/>
    <property type="evidence" value="ECO:0007669"/>
    <property type="project" value="InterPro"/>
</dbReference>
<dbReference type="NCBIfam" id="NF003994">
    <property type="entry name" value="PRK05472.2-3"/>
    <property type="match status" value="1"/>
</dbReference>
<proteinExistence type="inferred from homology"/>
<dbReference type="GO" id="GO:0003700">
    <property type="term" value="F:DNA-binding transcription factor activity"/>
    <property type="evidence" value="ECO:0007669"/>
    <property type="project" value="UniProtKB-UniRule"/>
</dbReference>
<sequence>MKTSKIPEATIIRLSVYSRFLTQVDQRGVVTISSGEIAEGVGVSPAQVRKDLAYFGEFGTRGVGYNVKDLHRHIMKILGLNTHWPVVIIGAGNLGTALSMYGGFRERGFKIVGIFDNDPQKVGYKLNGVMVYALNDLEKVMKEENVQIGIVAVPAHHAQEVANILVETGISAILNFAPKVINVPKNVEMRNVDLTVNLEILTFNLGLSKDKH</sequence>
<evidence type="ECO:0000256" key="3">
    <source>
        <dbReference type="ARBA" id="ARBA00023015"/>
    </source>
</evidence>
<evidence type="ECO:0000256" key="4">
    <source>
        <dbReference type="ARBA" id="ARBA00023027"/>
    </source>
</evidence>
<feature type="DNA-binding region" description="H-T-H motif" evidence="7">
    <location>
        <begin position="16"/>
        <end position="55"/>
    </location>
</feature>
<dbReference type="AlphaFoldDB" id="A0AAU0UKV2"/>
<dbReference type="Gene3D" id="3.40.50.720">
    <property type="entry name" value="NAD(P)-binding Rossmann-like Domain"/>
    <property type="match status" value="1"/>
</dbReference>
<keyword evidence="2 7" id="KW-0678">Repressor</keyword>
<dbReference type="PANTHER" id="PTHR35786:SF1">
    <property type="entry name" value="REDOX-SENSING TRANSCRIPTIONAL REPRESSOR REX 1"/>
    <property type="match status" value="1"/>
</dbReference>
<dbReference type="KEGG" id="dbc:MFMK1_001031"/>
<protein>
    <recommendedName>
        <fullName evidence="7">Redox-sensing transcriptional repressor Rex</fullName>
    </recommendedName>
</protein>
<evidence type="ECO:0000256" key="1">
    <source>
        <dbReference type="ARBA" id="ARBA00022490"/>
    </source>
</evidence>
<dbReference type="Pfam" id="PF02629">
    <property type="entry name" value="CoA_binding"/>
    <property type="match status" value="1"/>
</dbReference>
<keyword evidence="1 7" id="KW-0963">Cytoplasm</keyword>
<keyword evidence="6 7" id="KW-0804">Transcription</keyword>
<evidence type="ECO:0000313" key="10">
    <source>
        <dbReference type="Proteomes" id="UP001329915"/>
    </source>
</evidence>
<dbReference type="InterPro" id="IPR036390">
    <property type="entry name" value="WH_DNA-bd_sf"/>
</dbReference>
<dbReference type="NCBIfam" id="NF003993">
    <property type="entry name" value="PRK05472.2-2"/>
    <property type="match status" value="1"/>
</dbReference>
<keyword evidence="10" id="KW-1185">Reference proteome</keyword>
<dbReference type="HAMAP" id="MF_01131">
    <property type="entry name" value="Rex"/>
    <property type="match status" value="1"/>
</dbReference>
<organism evidence="9 10">
    <name type="scientific">Metallumcola ferriviriculae</name>
    <dbReference type="NCBI Taxonomy" id="3039180"/>
    <lineage>
        <taxon>Bacteria</taxon>
        <taxon>Bacillati</taxon>
        <taxon>Bacillota</taxon>
        <taxon>Clostridia</taxon>
        <taxon>Neomoorellales</taxon>
        <taxon>Desulfitibacteraceae</taxon>
        <taxon>Metallumcola</taxon>
    </lineage>
</organism>
<reference evidence="9 10" key="1">
    <citation type="submission" date="2023-04" db="EMBL/GenBank/DDBJ databases">
        <authorList>
            <person name="Hsu D."/>
        </authorList>
    </citation>
    <scope>NUCLEOTIDE SEQUENCE [LARGE SCALE GENOMIC DNA]</scope>
    <source>
        <strain evidence="9 10">MK1</strain>
    </source>
</reference>
<dbReference type="RefSeq" id="WP_366924080.1">
    <property type="nucleotide sequence ID" value="NZ_CP121694.1"/>
</dbReference>
<comment type="similarity">
    <text evidence="7">Belongs to the transcriptional regulatory Rex family.</text>
</comment>
<dbReference type="InterPro" id="IPR036388">
    <property type="entry name" value="WH-like_DNA-bd_sf"/>
</dbReference>
<dbReference type="NCBIfam" id="NF003995">
    <property type="entry name" value="PRK05472.2-4"/>
    <property type="match status" value="1"/>
</dbReference>
<evidence type="ECO:0000256" key="2">
    <source>
        <dbReference type="ARBA" id="ARBA00022491"/>
    </source>
</evidence>
<dbReference type="Proteomes" id="UP001329915">
    <property type="component" value="Chromosome"/>
</dbReference>
<evidence type="ECO:0000256" key="7">
    <source>
        <dbReference type="HAMAP-Rule" id="MF_01131"/>
    </source>
</evidence>
<keyword evidence="5 7" id="KW-0238">DNA-binding</keyword>
<dbReference type="InterPro" id="IPR003781">
    <property type="entry name" value="CoA-bd"/>
</dbReference>
<dbReference type="PANTHER" id="PTHR35786">
    <property type="entry name" value="REDOX-SENSING TRANSCRIPTIONAL REPRESSOR REX"/>
    <property type="match status" value="1"/>
</dbReference>
<evidence type="ECO:0000256" key="6">
    <source>
        <dbReference type="ARBA" id="ARBA00023163"/>
    </source>
</evidence>
<dbReference type="GO" id="GO:0005737">
    <property type="term" value="C:cytoplasm"/>
    <property type="evidence" value="ECO:0007669"/>
    <property type="project" value="UniProtKB-SubCell"/>
</dbReference>
<dbReference type="InterPro" id="IPR009718">
    <property type="entry name" value="Rex_DNA-bd_C_dom"/>
</dbReference>
<accession>A0AAU0UKV2</accession>
<evidence type="ECO:0000259" key="8">
    <source>
        <dbReference type="SMART" id="SM00881"/>
    </source>
</evidence>
<dbReference type="InterPro" id="IPR036291">
    <property type="entry name" value="NAD(P)-bd_dom_sf"/>
</dbReference>
<dbReference type="NCBIfam" id="NF003989">
    <property type="entry name" value="PRK05472.1-3"/>
    <property type="match status" value="1"/>
</dbReference>
<dbReference type="InterPro" id="IPR022876">
    <property type="entry name" value="Tscrpt_rep_Rex"/>
</dbReference>
<dbReference type="NCBIfam" id="NF003992">
    <property type="entry name" value="PRK05472.2-1"/>
    <property type="match status" value="1"/>
</dbReference>
<dbReference type="Gene3D" id="1.10.10.10">
    <property type="entry name" value="Winged helix-like DNA-binding domain superfamily/Winged helix DNA-binding domain"/>
    <property type="match status" value="1"/>
</dbReference>
<dbReference type="Pfam" id="PF06971">
    <property type="entry name" value="Put_DNA-bind_N"/>
    <property type="match status" value="1"/>
</dbReference>